<keyword evidence="3" id="KW-1185">Reference proteome</keyword>
<dbReference type="Gene3D" id="3.10.129.10">
    <property type="entry name" value="Hotdog Thioesterase"/>
    <property type="match status" value="1"/>
</dbReference>
<name>A0A5B9QLP5_9BACT</name>
<dbReference type="SUPFAM" id="SSF54637">
    <property type="entry name" value="Thioesterase/thiol ester dehydrase-isomerase"/>
    <property type="match status" value="1"/>
</dbReference>
<evidence type="ECO:0000256" key="1">
    <source>
        <dbReference type="ARBA" id="ARBA00023239"/>
    </source>
</evidence>
<dbReference type="OrthoDB" id="9787658at2"/>
<evidence type="ECO:0000313" key="2">
    <source>
        <dbReference type="EMBL" id="QEG37926.1"/>
    </source>
</evidence>
<gene>
    <name evidence="2" type="primary">fabZ_4</name>
    <name evidence="2" type="ORF">Pr1d_52740</name>
</gene>
<dbReference type="EMBL" id="CP042913">
    <property type="protein sequence ID" value="QEG37926.1"/>
    <property type="molecule type" value="Genomic_DNA"/>
</dbReference>
<dbReference type="Pfam" id="PF07977">
    <property type="entry name" value="FabA"/>
    <property type="match status" value="1"/>
</dbReference>
<accession>A0A5B9QLP5</accession>
<evidence type="ECO:0000313" key="3">
    <source>
        <dbReference type="Proteomes" id="UP000323917"/>
    </source>
</evidence>
<dbReference type="InterPro" id="IPR013114">
    <property type="entry name" value="FabA_FabZ"/>
</dbReference>
<dbReference type="PANTHER" id="PTHR30272">
    <property type="entry name" value="3-HYDROXYACYL-[ACYL-CARRIER-PROTEIN] DEHYDRATASE"/>
    <property type="match status" value="1"/>
</dbReference>
<reference evidence="2 3" key="1">
    <citation type="submission" date="2019-08" db="EMBL/GenBank/DDBJ databases">
        <title>Deep-cultivation of Planctomycetes and their phenomic and genomic characterization uncovers novel biology.</title>
        <authorList>
            <person name="Wiegand S."/>
            <person name="Jogler M."/>
            <person name="Boedeker C."/>
            <person name="Pinto D."/>
            <person name="Vollmers J."/>
            <person name="Rivas-Marin E."/>
            <person name="Kohn T."/>
            <person name="Peeters S.H."/>
            <person name="Heuer A."/>
            <person name="Rast P."/>
            <person name="Oberbeckmann S."/>
            <person name="Bunk B."/>
            <person name="Jeske O."/>
            <person name="Meyerdierks A."/>
            <person name="Storesund J.E."/>
            <person name="Kallscheuer N."/>
            <person name="Luecker S."/>
            <person name="Lage O.M."/>
            <person name="Pohl T."/>
            <person name="Merkel B.J."/>
            <person name="Hornburger P."/>
            <person name="Mueller R.-W."/>
            <person name="Bruemmer F."/>
            <person name="Labrenz M."/>
            <person name="Spormann A.M."/>
            <person name="Op den Camp H."/>
            <person name="Overmann J."/>
            <person name="Amann R."/>
            <person name="Jetten M.S.M."/>
            <person name="Mascher T."/>
            <person name="Medema M.H."/>
            <person name="Devos D.P."/>
            <person name="Kaster A.-K."/>
            <person name="Ovreas L."/>
            <person name="Rohde M."/>
            <person name="Galperin M.Y."/>
            <person name="Jogler C."/>
        </authorList>
    </citation>
    <scope>NUCLEOTIDE SEQUENCE [LARGE SCALE GENOMIC DNA]</scope>
    <source>
        <strain evidence="2 3">Pr1d</strain>
    </source>
</reference>
<organism evidence="2 3">
    <name type="scientific">Bythopirellula goksoeyrii</name>
    <dbReference type="NCBI Taxonomy" id="1400387"/>
    <lineage>
        <taxon>Bacteria</taxon>
        <taxon>Pseudomonadati</taxon>
        <taxon>Planctomycetota</taxon>
        <taxon>Planctomycetia</taxon>
        <taxon>Pirellulales</taxon>
        <taxon>Lacipirellulaceae</taxon>
        <taxon>Bythopirellula</taxon>
    </lineage>
</organism>
<sequence length="164" mass="18593">MRFWLLDRISSYEPDTELTAVKNVTLSEEYLADHFPEFPVLPGVFMLEAATQACVWLIRLSEDYAHSIIVLHEASAVKYADFVAPGHTLTIRVEQTKKDERFVNFKFKGEVAGKASVSGRLVLERFNLADADPEQADLDARMIEYQRGTEKLLTRSLNSEVVPT</sequence>
<dbReference type="AlphaFoldDB" id="A0A5B9QLP5"/>
<dbReference type="KEGG" id="bgok:Pr1d_52740"/>
<dbReference type="PANTHER" id="PTHR30272:SF1">
    <property type="entry name" value="3-HYDROXYACYL-[ACYL-CARRIER-PROTEIN] DEHYDRATASE"/>
    <property type="match status" value="1"/>
</dbReference>
<protein>
    <submittedName>
        <fullName evidence="2">3-hydroxyacyl-[acyl-carrier-protein] dehydratase FabZ</fullName>
        <ecNumber evidence="2">4.2.1.59</ecNumber>
    </submittedName>
</protein>
<dbReference type="CDD" id="cd01288">
    <property type="entry name" value="FabZ"/>
    <property type="match status" value="1"/>
</dbReference>
<proteinExistence type="predicted"/>
<dbReference type="Proteomes" id="UP000323917">
    <property type="component" value="Chromosome"/>
</dbReference>
<dbReference type="RefSeq" id="WP_148076093.1">
    <property type="nucleotide sequence ID" value="NZ_CP042913.1"/>
</dbReference>
<dbReference type="InterPro" id="IPR029069">
    <property type="entry name" value="HotDog_dom_sf"/>
</dbReference>
<dbReference type="GO" id="GO:0019171">
    <property type="term" value="F:(3R)-hydroxyacyl-[acyl-carrier-protein] dehydratase activity"/>
    <property type="evidence" value="ECO:0007669"/>
    <property type="project" value="UniProtKB-EC"/>
</dbReference>
<dbReference type="EC" id="4.2.1.59" evidence="2"/>
<keyword evidence="1 2" id="KW-0456">Lyase</keyword>